<accession>A0AAN7AFR4</accession>
<organism evidence="1 2">
    <name type="scientific">Podospora australis</name>
    <dbReference type="NCBI Taxonomy" id="1536484"/>
    <lineage>
        <taxon>Eukaryota</taxon>
        <taxon>Fungi</taxon>
        <taxon>Dikarya</taxon>
        <taxon>Ascomycota</taxon>
        <taxon>Pezizomycotina</taxon>
        <taxon>Sordariomycetes</taxon>
        <taxon>Sordariomycetidae</taxon>
        <taxon>Sordariales</taxon>
        <taxon>Podosporaceae</taxon>
        <taxon>Podospora</taxon>
    </lineage>
</organism>
<keyword evidence="2" id="KW-1185">Reference proteome</keyword>
<dbReference type="Proteomes" id="UP001302126">
    <property type="component" value="Unassembled WGS sequence"/>
</dbReference>
<protein>
    <submittedName>
        <fullName evidence="1">Uncharacterized protein</fullName>
    </submittedName>
</protein>
<reference evidence="1" key="2">
    <citation type="submission" date="2023-05" db="EMBL/GenBank/DDBJ databases">
        <authorList>
            <consortium name="Lawrence Berkeley National Laboratory"/>
            <person name="Steindorff A."/>
            <person name="Hensen N."/>
            <person name="Bonometti L."/>
            <person name="Westerberg I."/>
            <person name="Brannstrom I.O."/>
            <person name="Guillou S."/>
            <person name="Cros-Aarteil S."/>
            <person name="Calhoun S."/>
            <person name="Haridas S."/>
            <person name="Kuo A."/>
            <person name="Mondo S."/>
            <person name="Pangilinan J."/>
            <person name="Riley R."/>
            <person name="Labutti K."/>
            <person name="Andreopoulos B."/>
            <person name="Lipzen A."/>
            <person name="Chen C."/>
            <person name="Yanf M."/>
            <person name="Daum C."/>
            <person name="Ng V."/>
            <person name="Clum A."/>
            <person name="Ohm R."/>
            <person name="Martin F."/>
            <person name="Silar P."/>
            <person name="Natvig D."/>
            <person name="Lalanne C."/>
            <person name="Gautier V."/>
            <person name="Ament-Velasquez S.L."/>
            <person name="Kruys A."/>
            <person name="Hutchinson M.I."/>
            <person name="Powell A.J."/>
            <person name="Barry K."/>
            <person name="Miller A.N."/>
            <person name="Grigoriev I.V."/>
            <person name="Debuchy R."/>
            <person name="Gladieux P."/>
            <person name="Thoren M.H."/>
            <person name="Johannesson H."/>
        </authorList>
    </citation>
    <scope>NUCLEOTIDE SEQUENCE</scope>
    <source>
        <strain evidence="1">PSN309</strain>
    </source>
</reference>
<reference evidence="1" key="1">
    <citation type="journal article" date="2023" name="Mol. Phylogenet. Evol.">
        <title>Genome-scale phylogeny and comparative genomics of the fungal order Sordariales.</title>
        <authorList>
            <person name="Hensen N."/>
            <person name="Bonometti L."/>
            <person name="Westerberg I."/>
            <person name="Brannstrom I.O."/>
            <person name="Guillou S."/>
            <person name="Cros-Aarteil S."/>
            <person name="Calhoun S."/>
            <person name="Haridas S."/>
            <person name="Kuo A."/>
            <person name="Mondo S."/>
            <person name="Pangilinan J."/>
            <person name="Riley R."/>
            <person name="LaButti K."/>
            <person name="Andreopoulos B."/>
            <person name="Lipzen A."/>
            <person name="Chen C."/>
            <person name="Yan M."/>
            <person name="Daum C."/>
            <person name="Ng V."/>
            <person name="Clum A."/>
            <person name="Steindorff A."/>
            <person name="Ohm R.A."/>
            <person name="Martin F."/>
            <person name="Silar P."/>
            <person name="Natvig D.O."/>
            <person name="Lalanne C."/>
            <person name="Gautier V."/>
            <person name="Ament-Velasquez S.L."/>
            <person name="Kruys A."/>
            <person name="Hutchinson M.I."/>
            <person name="Powell A.J."/>
            <person name="Barry K."/>
            <person name="Miller A.N."/>
            <person name="Grigoriev I.V."/>
            <person name="Debuchy R."/>
            <person name="Gladieux P."/>
            <person name="Hiltunen Thoren M."/>
            <person name="Johannesson H."/>
        </authorList>
    </citation>
    <scope>NUCLEOTIDE SEQUENCE</scope>
    <source>
        <strain evidence="1">PSN309</strain>
    </source>
</reference>
<evidence type="ECO:0000313" key="2">
    <source>
        <dbReference type="Proteomes" id="UP001302126"/>
    </source>
</evidence>
<evidence type="ECO:0000313" key="1">
    <source>
        <dbReference type="EMBL" id="KAK4184222.1"/>
    </source>
</evidence>
<name>A0AAN7AFR4_9PEZI</name>
<dbReference type="AlphaFoldDB" id="A0AAN7AFR4"/>
<dbReference type="EMBL" id="MU864499">
    <property type="protein sequence ID" value="KAK4184222.1"/>
    <property type="molecule type" value="Genomic_DNA"/>
</dbReference>
<proteinExistence type="predicted"/>
<comment type="caution">
    <text evidence="1">The sequence shown here is derived from an EMBL/GenBank/DDBJ whole genome shotgun (WGS) entry which is preliminary data.</text>
</comment>
<sequence>MAYEHQVAGYRSAAHAVTTFSILGITRITQCVLVSPTHRLPIRHPPTRPRDGAWLAVRDGPFGQCQQVLERIKKKAEKREGAKGLAASLLWPFTKEEVAELLASIERLKTLLLVALELDYMKLSQAIKETVDDIRSSNKDILIDTWSIKNSLPAIESKVDDIDQNQHREAVLAWLPFYDFSVQQSDILAKLRQGSGQ</sequence>
<gene>
    <name evidence="1" type="ORF">QBC35DRAFT_455514</name>
</gene>